<feature type="coiled-coil region" evidence="9">
    <location>
        <begin position="468"/>
        <end position="495"/>
    </location>
</feature>
<dbReference type="Gene3D" id="1.20.120.1080">
    <property type="match status" value="1"/>
</dbReference>
<dbReference type="InterPro" id="IPR002464">
    <property type="entry name" value="DNA/RNA_helicase_DEAH_CS"/>
</dbReference>
<dbReference type="GO" id="GO:0005684">
    <property type="term" value="C:U2-type spliceosomal complex"/>
    <property type="evidence" value="ECO:0007669"/>
    <property type="project" value="UniProtKB-ARBA"/>
</dbReference>
<dbReference type="Pfam" id="PF04408">
    <property type="entry name" value="WHD_HA2"/>
    <property type="match status" value="1"/>
</dbReference>
<feature type="domain" description="Helicase C-terminal" evidence="12">
    <location>
        <begin position="698"/>
        <end position="871"/>
    </location>
</feature>
<comment type="catalytic activity">
    <reaction evidence="8">
        <text>ATP + H2O = ADP + phosphate + H(+)</text>
        <dbReference type="Rhea" id="RHEA:13065"/>
        <dbReference type="ChEBI" id="CHEBI:15377"/>
        <dbReference type="ChEBI" id="CHEBI:15378"/>
        <dbReference type="ChEBI" id="CHEBI:30616"/>
        <dbReference type="ChEBI" id="CHEBI:43474"/>
        <dbReference type="ChEBI" id="CHEBI:456216"/>
        <dbReference type="EC" id="3.6.4.13"/>
    </reaction>
</comment>
<evidence type="ECO:0000256" key="9">
    <source>
        <dbReference type="SAM" id="Coils"/>
    </source>
</evidence>
<organism evidence="13 14">
    <name type="scientific">Naganishia liquefaciens</name>
    <dbReference type="NCBI Taxonomy" id="104408"/>
    <lineage>
        <taxon>Eukaryota</taxon>
        <taxon>Fungi</taxon>
        <taxon>Dikarya</taxon>
        <taxon>Basidiomycota</taxon>
        <taxon>Agaricomycotina</taxon>
        <taxon>Tremellomycetes</taxon>
        <taxon>Filobasidiales</taxon>
        <taxon>Filobasidiaceae</taxon>
        <taxon>Naganishia</taxon>
    </lineage>
</organism>
<keyword evidence="2" id="KW-0507">mRNA processing</keyword>
<evidence type="ECO:0000256" key="7">
    <source>
        <dbReference type="ARBA" id="ARBA00023187"/>
    </source>
</evidence>
<dbReference type="Pfam" id="PF00271">
    <property type="entry name" value="Helicase_C"/>
    <property type="match status" value="1"/>
</dbReference>
<evidence type="ECO:0000256" key="5">
    <source>
        <dbReference type="ARBA" id="ARBA00022806"/>
    </source>
</evidence>
<gene>
    <name evidence="13" type="ORF">NliqN6_6875</name>
</gene>
<dbReference type="SUPFAM" id="SSF52540">
    <property type="entry name" value="P-loop containing nucleoside triphosphate hydrolases"/>
    <property type="match status" value="1"/>
</dbReference>
<evidence type="ECO:0000256" key="3">
    <source>
        <dbReference type="ARBA" id="ARBA00022741"/>
    </source>
</evidence>
<dbReference type="EMBL" id="BLZA01000058">
    <property type="protein sequence ID" value="GHJ90473.1"/>
    <property type="molecule type" value="Genomic_DNA"/>
</dbReference>
<dbReference type="GO" id="GO:0016787">
    <property type="term" value="F:hydrolase activity"/>
    <property type="evidence" value="ECO:0007669"/>
    <property type="project" value="UniProtKB-KW"/>
</dbReference>
<comment type="caution">
    <text evidence="13">The sequence shown here is derived from an EMBL/GenBank/DDBJ whole genome shotgun (WGS) entry which is preliminary data.</text>
</comment>
<evidence type="ECO:0000313" key="14">
    <source>
        <dbReference type="Proteomes" id="UP000620104"/>
    </source>
</evidence>
<feature type="region of interest" description="Disordered" evidence="10">
    <location>
        <begin position="1"/>
        <end position="20"/>
    </location>
</feature>
<proteinExistence type="predicted"/>
<keyword evidence="6" id="KW-0067">ATP-binding</keyword>
<protein>
    <recommendedName>
        <fullName evidence="1">RNA helicase</fullName>
        <ecNumber evidence="1">3.6.4.13</ecNumber>
    </recommendedName>
</protein>
<evidence type="ECO:0000259" key="12">
    <source>
        <dbReference type="PROSITE" id="PS51194"/>
    </source>
</evidence>
<feature type="compositionally biased region" description="Basic and acidic residues" evidence="10">
    <location>
        <begin position="253"/>
        <end position="289"/>
    </location>
</feature>
<dbReference type="OrthoDB" id="10253254at2759"/>
<keyword evidence="3" id="KW-0547">Nucleotide-binding</keyword>
<evidence type="ECO:0000256" key="4">
    <source>
        <dbReference type="ARBA" id="ARBA00022801"/>
    </source>
</evidence>
<dbReference type="PROSITE" id="PS51192">
    <property type="entry name" value="HELICASE_ATP_BIND_1"/>
    <property type="match status" value="1"/>
</dbReference>
<name>A0A8H3YIJ8_9TREE</name>
<dbReference type="InterPro" id="IPR011709">
    <property type="entry name" value="DEAD-box_helicase_OB_fold"/>
</dbReference>
<dbReference type="SMART" id="SM00490">
    <property type="entry name" value="HELICc"/>
    <property type="match status" value="1"/>
</dbReference>
<accession>A0A8H3YIJ8</accession>
<dbReference type="GO" id="GO:0003724">
    <property type="term" value="F:RNA helicase activity"/>
    <property type="evidence" value="ECO:0007669"/>
    <property type="project" value="UniProtKB-EC"/>
</dbReference>
<feature type="compositionally biased region" description="Basic and acidic residues" evidence="10">
    <location>
        <begin position="208"/>
        <end position="229"/>
    </location>
</feature>
<dbReference type="InterPro" id="IPR027417">
    <property type="entry name" value="P-loop_NTPase"/>
</dbReference>
<keyword evidence="4" id="KW-0378">Hydrolase</keyword>
<dbReference type="FunFam" id="3.40.50.300:FF:000594">
    <property type="entry name" value="Pre-mRNA-splicing factor ATP-dependent RNA helicase"/>
    <property type="match status" value="1"/>
</dbReference>
<dbReference type="EC" id="3.6.4.13" evidence="1"/>
<feature type="compositionally biased region" description="Basic and acidic residues" evidence="10">
    <location>
        <begin position="144"/>
        <end position="184"/>
    </location>
</feature>
<dbReference type="GO" id="GO:0008380">
    <property type="term" value="P:RNA splicing"/>
    <property type="evidence" value="ECO:0007669"/>
    <property type="project" value="UniProtKB-KW"/>
</dbReference>
<keyword evidence="9" id="KW-0175">Coiled coil</keyword>
<dbReference type="GO" id="GO:0003723">
    <property type="term" value="F:RNA binding"/>
    <property type="evidence" value="ECO:0007669"/>
    <property type="project" value="TreeGrafter"/>
</dbReference>
<evidence type="ECO:0000313" key="13">
    <source>
        <dbReference type="EMBL" id="GHJ90473.1"/>
    </source>
</evidence>
<dbReference type="AlphaFoldDB" id="A0A8H3YIJ8"/>
<dbReference type="InterPro" id="IPR007502">
    <property type="entry name" value="Helicase-assoc_dom"/>
</dbReference>
<dbReference type="PROSITE" id="PS00690">
    <property type="entry name" value="DEAH_ATP_HELICASE"/>
    <property type="match status" value="1"/>
</dbReference>
<dbReference type="SMART" id="SM00847">
    <property type="entry name" value="HA2"/>
    <property type="match status" value="1"/>
</dbReference>
<dbReference type="GO" id="GO:0006397">
    <property type="term" value="P:mRNA processing"/>
    <property type="evidence" value="ECO:0007669"/>
    <property type="project" value="UniProtKB-KW"/>
</dbReference>
<evidence type="ECO:0000256" key="1">
    <source>
        <dbReference type="ARBA" id="ARBA00012552"/>
    </source>
</evidence>
<dbReference type="CDD" id="cd18791">
    <property type="entry name" value="SF2_C_RHA"/>
    <property type="match status" value="1"/>
</dbReference>
<keyword evidence="5" id="KW-0347">Helicase</keyword>
<dbReference type="GO" id="GO:0071013">
    <property type="term" value="C:catalytic step 2 spliceosome"/>
    <property type="evidence" value="ECO:0007669"/>
    <property type="project" value="TreeGrafter"/>
</dbReference>
<dbReference type="InterPro" id="IPR014001">
    <property type="entry name" value="Helicase_ATP-bd"/>
</dbReference>
<dbReference type="Pfam" id="PF21010">
    <property type="entry name" value="HA2_C"/>
    <property type="match status" value="1"/>
</dbReference>
<dbReference type="Gene3D" id="3.40.50.300">
    <property type="entry name" value="P-loop containing nucleotide triphosphate hydrolases"/>
    <property type="match status" value="2"/>
</dbReference>
<keyword evidence="7" id="KW-0508">mRNA splicing</keyword>
<dbReference type="InterPro" id="IPR011545">
    <property type="entry name" value="DEAD/DEAH_box_helicase_dom"/>
</dbReference>
<sequence>MNIETTLIAATHPDSDQSHPAHRRFRRANSVDMDVRTYISDNVLRFFGASDSSTVDFIQTLASSSKTPNDLYHALSSNGLPATSDAQAFVTELHSLVPRKSKNSASSSKKHAVTGQGTLVNQKYALMLDEGDDESAKKKKRKDKGKDKERVKEEKSSKSHRERDERSERRERDTDRDRRDDGTRKIHRSTRKREVNGDEWVSDEEDKERERKRQREMSAEVERSYRRPLDEEEALEDAERKPTPPPDETEEERLERERLADLAERDAFAERMKRKDQENTKKIVVDRSSKAAAEAAALRSLADDNDARLAAMPNLRERSRQEYLKKREQQRIDLLKLQIQDEEILFRGQRMSKREEADHARNKELLRIMEERQKIDEGNDGYMLPDDYITEQGKIDKKKKSNVLYQRYEENKPQDGQFVTDIDQWEAHQTGASTFKTGAMDKIVLEDQYDYVMDESQFINWIQEGRDEAEMTEKDRAMKAQIEELEQKYSKIEATRKALPVYEYRDDLLAAIEEHQVLIVEAETGSGKTTQLPQYLHEAGYTKNGMKVGCTQPRRVAAMSVAARVAEEMGVRLGQEVGYSIRFEDATSDKTVLKYMTDGMLLREFLTDPELSTYSALVIDEAHERTLSTDILFGLVKDIARFRPELRLLISSATLNAQKFAKYFDDAPIFRIPGRRYAVDLHYTAQPEANYIHAAVTTVFQIHTTQPKGDILVFLTGQDEIEAMEENLKETAHALGDKVAELIVAPIYANLPSDMQAKIFEPTPDGARKVVLATNIAETSITIDGVVYVIDPGFVKQNNYNPKTGMESLVVEPISRASAQQRSGRAGRVGPGKAFRLYTKWAFQNELLEDTIPEIQRTNLGNVVLMLKSLGINDLLNFDFLDPPPAETLIKALESLYALGALNHKGELTRLGRRMAEFPVDPMLSKAIIQSEQFHCTEEVLTIISMLQEGHALFYRPKDKKMHADKAHKNFWKPGGDHFAMLNIWEQWVDTNFSQQWCMENFLQFKSLGRVRDIRDQLAGLCERVEVVIESNPNAGDPVPVQKALTSGYFFNTARIHKDGGYRTTKSNQTVYIHPSSSLFQHQPPPRFILYYELVLTSKEYMRQCMPIEGSWLLERESTSGHECAKRATADVWTSHSGAARVQQGSDRRWIKQQKDAQGAAACTCGAGCVRAVHVG</sequence>
<dbReference type="Proteomes" id="UP000620104">
    <property type="component" value="Unassembled WGS sequence"/>
</dbReference>
<evidence type="ECO:0000256" key="6">
    <source>
        <dbReference type="ARBA" id="ARBA00022840"/>
    </source>
</evidence>
<evidence type="ECO:0000259" key="11">
    <source>
        <dbReference type="PROSITE" id="PS51192"/>
    </source>
</evidence>
<dbReference type="SMART" id="SM00487">
    <property type="entry name" value="DEXDc"/>
    <property type="match status" value="1"/>
</dbReference>
<feature type="compositionally biased region" description="Low complexity" evidence="10">
    <location>
        <begin position="290"/>
        <end position="300"/>
    </location>
</feature>
<dbReference type="PANTHER" id="PTHR18934">
    <property type="entry name" value="ATP-DEPENDENT RNA HELICASE"/>
    <property type="match status" value="1"/>
</dbReference>
<dbReference type="Pfam" id="PF07717">
    <property type="entry name" value="OB_NTP_bind"/>
    <property type="match status" value="1"/>
</dbReference>
<evidence type="ECO:0000256" key="8">
    <source>
        <dbReference type="ARBA" id="ARBA00047984"/>
    </source>
</evidence>
<feature type="domain" description="Helicase ATP-binding" evidence="11">
    <location>
        <begin position="509"/>
        <end position="673"/>
    </location>
</feature>
<dbReference type="PROSITE" id="PS51194">
    <property type="entry name" value="HELICASE_CTER"/>
    <property type="match status" value="1"/>
</dbReference>
<evidence type="ECO:0000256" key="2">
    <source>
        <dbReference type="ARBA" id="ARBA00022664"/>
    </source>
</evidence>
<feature type="region of interest" description="Disordered" evidence="10">
    <location>
        <begin position="130"/>
        <end position="301"/>
    </location>
</feature>
<dbReference type="Pfam" id="PF00270">
    <property type="entry name" value="DEAD"/>
    <property type="match status" value="1"/>
</dbReference>
<keyword evidence="14" id="KW-1185">Reference proteome</keyword>
<dbReference type="FunFam" id="3.40.50.300:FF:000007">
    <property type="entry name" value="Pre-mRNA-splicing factor ATP-dependent RNA helicase"/>
    <property type="match status" value="1"/>
</dbReference>
<dbReference type="InterPro" id="IPR001650">
    <property type="entry name" value="Helicase_C-like"/>
</dbReference>
<dbReference type="FunFam" id="1.20.120.1080:FF:000001">
    <property type="entry name" value="Pre-mRNA-splicing factor ATP-dependent RNA helicase"/>
    <property type="match status" value="1"/>
</dbReference>
<evidence type="ECO:0000256" key="10">
    <source>
        <dbReference type="SAM" id="MobiDB-lite"/>
    </source>
</evidence>
<dbReference type="PANTHER" id="PTHR18934:SF83">
    <property type="entry name" value="PRE-MRNA-SPLICING FACTOR ATP-DEPENDENT RNA HELICASE DHX16"/>
    <property type="match status" value="1"/>
</dbReference>
<reference evidence="13" key="1">
    <citation type="submission" date="2020-07" db="EMBL/GenBank/DDBJ databases">
        <title>Draft Genome Sequence of a Deep-Sea Yeast, Naganishia (Cryptococcus) liquefaciens strain N6.</title>
        <authorList>
            <person name="Han Y.W."/>
            <person name="Kajitani R."/>
            <person name="Morimoto H."/>
            <person name="Parhat M."/>
            <person name="Tsubouchi H."/>
            <person name="Bakenova O."/>
            <person name="Ogata M."/>
            <person name="Argunhan B."/>
            <person name="Aoki R."/>
            <person name="Kajiwara S."/>
            <person name="Itoh T."/>
            <person name="Iwasaki H."/>
        </authorList>
    </citation>
    <scope>NUCLEOTIDE SEQUENCE</scope>
    <source>
        <strain evidence="13">N6</strain>
    </source>
</reference>
<dbReference type="GO" id="GO:0005524">
    <property type="term" value="F:ATP binding"/>
    <property type="evidence" value="ECO:0007669"/>
    <property type="project" value="UniProtKB-KW"/>
</dbReference>
<dbReference type="InterPro" id="IPR048333">
    <property type="entry name" value="HA2_WH"/>
</dbReference>